<dbReference type="KEGG" id="psu:Psesu_2102"/>
<evidence type="ECO:0000313" key="2">
    <source>
        <dbReference type="Proteomes" id="UP000008632"/>
    </source>
</evidence>
<name>E6WUF4_PSEUU</name>
<dbReference type="RefSeq" id="WP_013535766.1">
    <property type="nucleotide sequence ID" value="NC_014924.1"/>
</dbReference>
<proteinExistence type="predicted"/>
<dbReference type="OrthoDB" id="5986481at2"/>
<dbReference type="STRING" id="743721.Psesu_2102"/>
<accession>E6WUF4</accession>
<gene>
    <name evidence="1" type="ordered locus">Psesu_2102</name>
</gene>
<dbReference type="eggNOG" id="ENOG50334IB">
    <property type="taxonomic scope" value="Bacteria"/>
</dbReference>
<evidence type="ECO:0000313" key="1">
    <source>
        <dbReference type="EMBL" id="ADV27938.1"/>
    </source>
</evidence>
<protein>
    <submittedName>
        <fullName evidence="1">Uncharacterized protein</fullName>
    </submittedName>
</protein>
<organism evidence="1 2">
    <name type="scientific">Pseudoxanthomonas suwonensis (strain 11-1)</name>
    <dbReference type="NCBI Taxonomy" id="743721"/>
    <lineage>
        <taxon>Bacteria</taxon>
        <taxon>Pseudomonadati</taxon>
        <taxon>Pseudomonadota</taxon>
        <taxon>Gammaproteobacteria</taxon>
        <taxon>Lysobacterales</taxon>
        <taxon>Lysobacteraceae</taxon>
        <taxon>Pseudoxanthomonas</taxon>
    </lineage>
</organism>
<sequence length="108" mass="12071">MKLYEVIRWGNDSDDPLTVGANGPDTCFLVRAGSVEEAVGLVDPMLSRESGGEVRSFASAVYLLGTDSSAQEQPRVLRGPYIENAYRHGWRHWYREEPGDPWVEQGSE</sequence>
<dbReference type="HOGENOM" id="CLU_2194756_0_0_6"/>
<keyword evidence="2" id="KW-1185">Reference proteome</keyword>
<reference evidence="1 2" key="1">
    <citation type="submission" date="2011-01" db="EMBL/GenBank/DDBJ databases">
        <title>Complete sequence of Pseudoxanthomonas suwonensis 11-1.</title>
        <authorList>
            <consortium name="US DOE Joint Genome Institute"/>
            <person name="Lucas S."/>
            <person name="Copeland A."/>
            <person name="Lapidus A."/>
            <person name="Cheng J.-F."/>
            <person name="Goodwin L."/>
            <person name="Pitluck S."/>
            <person name="Teshima H."/>
            <person name="Detter J.C."/>
            <person name="Han C."/>
            <person name="Tapia R."/>
            <person name="Land M."/>
            <person name="Hauser L."/>
            <person name="Kyrpides N."/>
            <person name="Ivanova N."/>
            <person name="Ovchinnikova G."/>
            <person name="Siebers A.K."/>
            <person name="Allgaier M."/>
            <person name="Thelen M.P."/>
            <person name="Hugenholtz P."/>
            <person name="Gladden J."/>
            <person name="Woyke T."/>
        </authorList>
    </citation>
    <scope>NUCLEOTIDE SEQUENCE [LARGE SCALE GENOMIC DNA]</scope>
    <source>
        <strain evidence="2">11-1</strain>
    </source>
</reference>
<dbReference type="AlphaFoldDB" id="E6WUF4"/>
<dbReference type="Proteomes" id="UP000008632">
    <property type="component" value="Chromosome"/>
</dbReference>
<dbReference type="EMBL" id="CP002446">
    <property type="protein sequence ID" value="ADV27938.1"/>
    <property type="molecule type" value="Genomic_DNA"/>
</dbReference>